<feature type="region of interest" description="Disordered" evidence="1">
    <location>
        <begin position="433"/>
        <end position="453"/>
    </location>
</feature>
<feature type="domain" description="Shavenoid isoform B-like N-terminal" evidence="4">
    <location>
        <begin position="27"/>
        <end position="100"/>
    </location>
</feature>
<organism evidence="5 6">
    <name type="scientific">Acropora cervicornis</name>
    <name type="common">Staghorn coral</name>
    <dbReference type="NCBI Taxonomy" id="6130"/>
    <lineage>
        <taxon>Eukaryota</taxon>
        <taxon>Metazoa</taxon>
        <taxon>Cnidaria</taxon>
        <taxon>Anthozoa</taxon>
        <taxon>Hexacorallia</taxon>
        <taxon>Scleractinia</taxon>
        <taxon>Astrocoeniina</taxon>
        <taxon>Acroporidae</taxon>
        <taxon>Acropora</taxon>
    </lineage>
</organism>
<dbReference type="AlphaFoldDB" id="A0AAD9R0U0"/>
<dbReference type="InterPro" id="IPR057507">
    <property type="entry name" value="Sha_B-like_N"/>
</dbReference>
<feature type="transmembrane region" description="Helical" evidence="2">
    <location>
        <begin position="304"/>
        <end position="327"/>
    </location>
</feature>
<evidence type="ECO:0000256" key="1">
    <source>
        <dbReference type="SAM" id="MobiDB-lite"/>
    </source>
</evidence>
<feature type="compositionally biased region" description="Polar residues" evidence="1">
    <location>
        <begin position="601"/>
        <end position="612"/>
    </location>
</feature>
<keyword evidence="6" id="KW-1185">Reference proteome</keyword>
<comment type="caution">
    <text evidence="5">The sequence shown here is derived from an EMBL/GenBank/DDBJ whole genome shotgun (WGS) entry which is preliminary data.</text>
</comment>
<feature type="compositionally biased region" description="Low complexity" evidence="1">
    <location>
        <begin position="433"/>
        <end position="451"/>
    </location>
</feature>
<evidence type="ECO:0000259" key="4">
    <source>
        <dbReference type="Pfam" id="PF23328"/>
    </source>
</evidence>
<keyword evidence="2" id="KW-0472">Membrane</keyword>
<accession>A0AAD9R0U0</accession>
<evidence type="ECO:0000256" key="2">
    <source>
        <dbReference type="SAM" id="Phobius"/>
    </source>
</evidence>
<keyword evidence="3" id="KW-0732">Signal</keyword>
<dbReference type="EMBL" id="JARQWQ010000006">
    <property type="protein sequence ID" value="KAK2571063.1"/>
    <property type="molecule type" value="Genomic_DNA"/>
</dbReference>
<name>A0AAD9R0U0_ACRCE</name>
<reference evidence="5" key="1">
    <citation type="journal article" date="2023" name="G3 (Bethesda)">
        <title>Whole genome assembly and annotation of the endangered Caribbean coral Acropora cervicornis.</title>
        <authorList>
            <person name="Selwyn J.D."/>
            <person name="Vollmer S.V."/>
        </authorList>
    </citation>
    <scope>NUCLEOTIDE SEQUENCE</scope>
    <source>
        <strain evidence="5">K2</strain>
    </source>
</reference>
<reference evidence="5" key="2">
    <citation type="journal article" date="2023" name="Science">
        <title>Genomic signatures of disease resistance in endangered staghorn corals.</title>
        <authorList>
            <person name="Vollmer S.V."/>
            <person name="Selwyn J.D."/>
            <person name="Despard B.A."/>
            <person name="Roesel C.L."/>
        </authorList>
    </citation>
    <scope>NUCLEOTIDE SEQUENCE</scope>
    <source>
        <strain evidence="5">K2</strain>
    </source>
</reference>
<keyword evidence="2" id="KW-1133">Transmembrane helix</keyword>
<dbReference type="Proteomes" id="UP001249851">
    <property type="component" value="Unassembled WGS sequence"/>
</dbReference>
<protein>
    <recommendedName>
        <fullName evidence="4">Shavenoid isoform B-like N-terminal domain-containing protein</fullName>
    </recommendedName>
</protein>
<keyword evidence="2" id="KW-0812">Transmembrane</keyword>
<evidence type="ECO:0000313" key="6">
    <source>
        <dbReference type="Proteomes" id="UP001249851"/>
    </source>
</evidence>
<dbReference type="Pfam" id="PF23328">
    <property type="entry name" value="Sha_B_N"/>
    <property type="match status" value="1"/>
</dbReference>
<evidence type="ECO:0000313" key="5">
    <source>
        <dbReference type="EMBL" id="KAK2571063.1"/>
    </source>
</evidence>
<feature type="region of interest" description="Disordered" evidence="1">
    <location>
        <begin position="254"/>
        <end position="292"/>
    </location>
</feature>
<evidence type="ECO:0000256" key="3">
    <source>
        <dbReference type="SAM" id="SignalP"/>
    </source>
</evidence>
<sequence>MTRKDLYLKLLILVCVSRLDGLKPKLLSVTRSKEHGDLFEVSLKNSSTCETSTCGIYGGFLHRKVKQKTTANKCSCYCNKAAKPTFYRNNSGQQACVKDADVVRDGNRGTCDFYTTTNTKKIDVFDFYTKGRTIIGSHHRCEQIHISGWKFHLNFSWIASTSSTFRVNHGGNIRKKIQMILLWDGSLHSFYDGLLVKVLIGCTHRGKTLSLCVMLKAKGTHNYREVPLPVPRDHNQVSMTALSRKENNSVQYKTMAEESDLTPTERALQSSDWQITKGRPSEESNQFFQGPTTSYSKQSSRQTWLVVFLSLAGSVFIAVVVISVCLFGKCRKNCRKQQRTVSRRQLVSARESSQPPSNACAVSALQDYEYVHYPCLVEESETQPVKPTGNIKYERGEDNKLIIWSKGHDGVTTPNKQATSTTAPRLPYQRLLSRTSSSTPDCSSSMKPSSPLAAEEVSSYQKLVKSSCRPVSEGCRYGREVIHGATDNDHQRAYQCLSLQRNPTKSPAESESGYTRMDELARTESTAEYDYADPVGLNKFSRLKRSQSEPTTLEISIGDLIETTQNQQEEEEQQGDYECIDLSINNSLTNGGYENVDIDNKSSYATRKQPQIENDEASNDSQTCLTGEYTDPEEYMEMAKRTKKEGDDP</sequence>
<feature type="chain" id="PRO_5042160747" description="Shavenoid isoform B-like N-terminal domain-containing protein" evidence="3">
    <location>
        <begin position="22"/>
        <end position="649"/>
    </location>
</feature>
<feature type="compositionally biased region" description="Basic and acidic residues" evidence="1">
    <location>
        <begin position="637"/>
        <end position="649"/>
    </location>
</feature>
<gene>
    <name evidence="5" type="ORF">P5673_003615</name>
</gene>
<feature type="signal peptide" evidence="3">
    <location>
        <begin position="1"/>
        <end position="21"/>
    </location>
</feature>
<feature type="compositionally biased region" description="Polar residues" evidence="1">
    <location>
        <begin position="283"/>
        <end position="292"/>
    </location>
</feature>
<proteinExistence type="predicted"/>
<feature type="region of interest" description="Disordered" evidence="1">
    <location>
        <begin position="601"/>
        <end position="649"/>
    </location>
</feature>